<keyword evidence="10" id="KW-1185">Reference proteome</keyword>
<sequence length="207" mass="22144">MKFTAQKRESVGTSAAKLLRNENLVPGTVYASDLDPINIAMSVTDVEQIRREIGLNSVFDLEVEGKTRTVYIREITQSSLKPVIYNIALQAIKKGEKLEMPISVVITNDDALADPDGVVSTTLLEITVIADPATAPDTVEVDATGLNIGDSITAGQLSLPDGIELVTDPEEVVVTVSAPDEAPEDVDPEAETAEPEVINEKEEADAE</sequence>
<dbReference type="InterPro" id="IPR020057">
    <property type="entry name" value="Ribosomal_bL25_b-dom"/>
</dbReference>
<dbReference type="Gene3D" id="2.40.240.10">
    <property type="entry name" value="Ribosomal Protein L25, Chain P"/>
    <property type="match status" value="1"/>
</dbReference>
<dbReference type="SUPFAM" id="SSF50715">
    <property type="entry name" value="Ribosomal protein L25-like"/>
    <property type="match status" value="1"/>
</dbReference>
<comment type="caution">
    <text evidence="9">The sequence shown here is derived from an EMBL/GenBank/DDBJ whole genome shotgun (WGS) entry which is preliminary data.</text>
</comment>
<reference evidence="9 10" key="1">
    <citation type="submission" date="2018-11" db="EMBL/GenBank/DDBJ databases">
        <title>Aerococcus sp. SJQ22, whole genome shotgun sequence.</title>
        <authorList>
            <person name="Sun L."/>
            <person name="Gao X."/>
            <person name="Chen W."/>
            <person name="Huang K."/>
        </authorList>
    </citation>
    <scope>NUCLEOTIDE SEQUENCE [LARGE SCALE GENOMIC DNA]</scope>
    <source>
        <strain evidence="9 10">SJQ22</strain>
    </source>
</reference>
<keyword evidence="3 5" id="KW-0689">Ribosomal protein</keyword>
<dbReference type="Pfam" id="PF14693">
    <property type="entry name" value="Ribosomal_TL5_C"/>
    <property type="match status" value="1"/>
</dbReference>
<evidence type="ECO:0000313" key="10">
    <source>
        <dbReference type="Proteomes" id="UP000273977"/>
    </source>
</evidence>
<dbReference type="InterPro" id="IPR020056">
    <property type="entry name" value="Rbsml_bL25/Gln-tRNA_synth_N"/>
</dbReference>
<dbReference type="InterPro" id="IPR011035">
    <property type="entry name" value="Ribosomal_bL25/Gln-tRNA_synth"/>
</dbReference>
<feature type="domain" description="Large ribosomal subunit protein bL25 L25" evidence="7">
    <location>
        <begin position="4"/>
        <end position="87"/>
    </location>
</feature>
<dbReference type="HAMAP" id="MF_01334">
    <property type="entry name" value="Ribosomal_bL25_CTC"/>
    <property type="match status" value="1"/>
</dbReference>
<dbReference type="GO" id="GO:0003735">
    <property type="term" value="F:structural constituent of ribosome"/>
    <property type="evidence" value="ECO:0007669"/>
    <property type="project" value="InterPro"/>
</dbReference>
<dbReference type="Gene3D" id="2.170.120.20">
    <property type="entry name" value="Ribosomal protein L25, beta domain"/>
    <property type="match status" value="1"/>
</dbReference>
<dbReference type="GO" id="GO:0022625">
    <property type="term" value="C:cytosolic large ribosomal subunit"/>
    <property type="evidence" value="ECO:0007669"/>
    <property type="project" value="TreeGrafter"/>
</dbReference>
<dbReference type="InterPro" id="IPR037121">
    <property type="entry name" value="Ribosomal_bL25_C"/>
</dbReference>
<dbReference type="GO" id="GO:0006412">
    <property type="term" value="P:translation"/>
    <property type="evidence" value="ECO:0007669"/>
    <property type="project" value="UniProtKB-UniRule"/>
</dbReference>
<dbReference type="PANTHER" id="PTHR33284">
    <property type="entry name" value="RIBOSOMAL PROTEIN L25/GLN-TRNA SYNTHETASE, ANTI-CODON-BINDING DOMAIN-CONTAINING PROTEIN"/>
    <property type="match status" value="1"/>
</dbReference>
<protein>
    <recommendedName>
        <fullName evidence="5">Large ribosomal subunit protein bL25</fullName>
    </recommendedName>
    <alternativeName>
        <fullName evidence="5">General stress protein CTC</fullName>
    </alternativeName>
</protein>
<keyword evidence="1 5" id="KW-0699">rRNA-binding</keyword>
<comment type="function">
    <text evidence="5">This is one of the proteins that binds to the 5S RNA in the ribosome where it forms part of the central protuberance.</text>
</comment>
<evidence type="ECO:0000256" key="3">
    <source>
        <dbReference type="ARBA" id="ARBA00022980"/>
    </source>
</evidence>
<evidence type="ECO:0000256" key="1">
    <source>
        <dbReference type="ARBA" id="ARBA00022730"/>
    </source>
</evidence>
<evidence type="ECO:0000256" key="5">
    <source>
        <dbReference type="HAMAP-Rule" id="MF_01334"/>
    </source>
</evidence>
<gene>
    <name evidence="5" type="primary">rplY</name>
    <name evidence="5" type="synonym">ctc</name>
    <name evidence="9" type="ORF">EF384_08135</name>
</gene>
<keyword evidence="2 5" id="KW-0694">RNA-binding</keyword>
<name>A0A3N4G4G4_9LACT</name>
<dbReference type="InterPro" id="IPR001021">
    <property type="entry name" value="Ribosomal_bL25_long"/>
</dbReference>
<proteinExistence type="inferred from homology"/>
<organism evidence="9 10">
    <name type="scientific">Aerococcus agrisoli</name>
    <dbReference type="NCBI Taxonomy" id="2487350"/>
    <lineage>
        <taxon>Bacteria</taxon>
        <taxon>Bacillati</taxon>
        <taxon>Bacillota</taxon>
        <taxon>Bacilli</taxon>
        <taxon>Lactobacillales</taxon>
        <taxon>Aerococcaceae</taxon>
        <taxon>Aerococcus</taxon>
    </lineage>
</organism>
<dbReference type="AlphaFoldDB" id="A0A3N4G4G4"/>
<dbReference type="RefSeq" id="WP_123780994.1">
    <property type="nucleotide sequence ID" value="NZ_RKMG01000030.1"/>
</dbReference>
<dbReference type="PANTHER" id="PTHR33284:SF1">
    <property type="entry name" value="RIBOSOMAL PROTEIN L25_GLN-TRNA SYNTHETASE, ANTI-CODON-BINDING DOMAIN-CONTAINING PROTEIN"/>
    <property type="match status" value="1"/>
</dbReference>
<evidence type="ECO:0000256" key="6">
    <source>
        <dbReference type="SAM" id="MobiDB-lite"/>
    </source>
</evidence>
<dbReference type="NCBIfam" id="TIGR00731">
    <property type="entry name" value="bL25_bact_ctc"/>
    <property type="match status" value="1"/>
</dbReference>
<feature type="domain" description="Large ribosomal subunit protein bL25 beta" evidence="8">
    <location>
        <begin position="97"/>
        <end position="179"/>
    </location>
</feature>
<dbReference type="OrthoDB" id="9790002at2"/>
<comment type="similarity">
    <text evidence="5">Belongs to the bacterial ribosomal protein bL25 family. CTC subfamily.</text>
</comment>
<dbReference type="InterPro" id="IPR029751">
    <property type="entry name" value="Ribosomal_L25_dom"/>
</dbReference>
<accession>A0A3N4G4G4</accession>
<comment type="subunit">
    <text evidence="5">Part of the 50S ribosomal subunit; part of the 5S rRNA/L5/L18/L25 subcomplex. Contacts the 5S rRNA. Binds to the 5S rRNA independently of L5 and L18.</text>
</comment>
<dbReference type="Proteomes" id="UP000273977">
    <property type="component" value="Unassembled WGS sequence"/>
</dbReference>
<feature type="compositionally biased region" description="Acidic residues" evidence="6">
    <location>
        <begin position="181"/>
        <end position="194"/>
    </location>
</feature>
<keyword evidence="4 5" id="KW-0687">Ribonucleoprotein</keyword>
<dbReference type="InterPro" id="IPR020930">
    <property type="entry name" value="Ribosomal_uL5_bac-type"/>
</dbReference>
<dbReference type="GO" id="GO:0008097">
    <property type="term" value="F:5S rRNA binding"/>
    <property type="evidence" value="ECO:0007669"/>
    <property type="project" value="InterPro"/>
</dbReference>
<feature type="region of interest" description="Disordered" evidence="6">
    <location>
        <begin position="177"/>
        <end position="207"/>
    </location>
</feature>
<dbReference type="Pfam" id="PF01386">
    <property type="entry name" value="Ribosomal_L25p"/>
    <property type="match status" value="1"/>
</dbReference>
<evidence type="ECO:0000259" key="8">
    <source>
        <dbReference type="Pfam" id="PF14693"/>
    </source>
</evidence>
<evidence type="ECO:0000256" key="4">
    <source>
        <dbReference type="ARBA" id="ARBA00023274"/>
    </source>
</evidence>
<dbReference type="CDD" id="cd00495">
    <property type="entry name" value="Ribosomal_L25_TL5_CTC"/>
    <property type="match status" value="1"/>
</dbReference>
<evidence type="ECO:0000313" key="9">
    <source>
        <dbReference type="EMBL" id="RPA57265.1"/>
    </source>
</evidence>
<evidence type="ECO:0000259" key="7">
    <source>
        <dbReference type="Pfam" id="PF01386"/>
    </source>
</evidence>
<evidence type="ECO:0000256" key="2">
    <source>
        <dbReference type="ARBA" id="ARBA00022884"/>
    </source>
</evidence>
<dbReference type="EMBL" id="RKMG01000030">
    <property type="protein sequence ID" value="RPA57265.1"/>
    <property type="molecule type" value="Genomic_DNA"/>
</dbReference>